<gene>
    <name evidence="3" type="primary">pol</name>
    <name evidence="3" type="ORF">CR513_30018</name>
</gene>
<keyword evidence="4" id="KW-1185">Reference proteome</keyword>
<sequence>MVNVELDPWATINQANTSNEKENWGRKKDSHGMRNDETQGGKVMPFGLRNARATYQRLMDKVFANQIGRNLEVYMDDMVVKSIDPKQHIKDLEEIFDQVKRYNMRLNPKKCVIGVQGWKFLGFKLIYSGIEVHH</sequence>
<feature type="domain" description="Reverse transcriptase" evidence="2">
    <location>
        <begin position="1"/>
        <end position="125"/>
    </location>
</feature>
<dbReference type="InterPro" id="IPR043128">
    <property type="entry name" value="Rev_trsase/Diguanyl_cyclase"/>
</dbReference>
<feature type="region of interest" description="Disordered" evidence="1">
    <location>
        <begin position="12"/>
        <end position="43"/>
    </location>
</feature>
<name>A0A371GCZ8_MUCPR</name>
<dbReference type="Proteomes" id="UP000257109">
    <property type="component" value="Unassembled WGS sequence"/>
</dbReference>
<evidence type="ECO:0000313" key="4">
    <source>
        <dbReference type="Proteomes" id="UP000257109"/>
    </source>
</evidence>
<evidence type="ECO:0000259" key="2">
    <source>
        <dbReference type="PROSITE" id="PS50878"/>
    </source>
</evidence>
<dbReference type="Pfam" id="PF00078">
    <property type="entry name" value="RVT_1"/>
    <property type="match status" value="1"/>
</dbReference>
<reference evidence="3" key="1">
    <citation type="submission" date="2018-05" db="EMBL/GenBank/DDBJ databases">
        <title>Draft genome of Mucuna pruriens seed.</title>
        <authorList>
            <person name="Nnadi N.E."/>
            <person name="Vos R."/>
            <person name="Hasami M.H."/>
            <person name="Devisetty U.K."/>
            <person name="Aguiy J.C."/>
        </authorList>
    </citation>
    <scope>NUCLEOTIDE SEQUENCE [LARGE SCALE GENOMIC DNA]</scope>
    <source>
        <strain evidence="3">JCA_2017</strain>
    </source>
</reference>
<dbReference type="Gene3D" id="3.30.70.270">
    <property type="match status" value="1"/>
</dbReference>
<dbReference type="InterPro" id="IPR053134">
    <property type="entry name" value="RNA-dir_DNA_polymerase"/>
</dbReference>
<dbReference type="InterPro" id="IPR000477">
    <property type="entry name" value="RT_dom"/>
</dbReference>
<accession>A0A371GCZ8</accession>
<protein>
    <submittedName>
        <fullName evidence="3">Retrovirus-related Pol polyprotein from transposon 17.6</fullName>
    </submittedName>
</protein>
<dbReference type="CDD" id="cd01647">
    <property type="entry name" value="RT_LTR"/>
    <property type="match status" value="1"/>
</dbReference>
<feature type="compositionally biased region" description="Basic and acidic residues" evidence="1">
    <location>
        <begin position="19"/>
        <end position="39"/>
    </location>
</feature>
<proteinExistence type="predicted"/>
<comment type="caution">
    <text evidence="3">The sequence shown here is derived from an EMBL/GenBank/DDBJ whole genome shotgun (WGS) entry which is preliminary data.</text>
</comment>
<dbReference type="AlphaFoldDB" id="A0A371GCZ8"/>
<evidence type="ECO:0000313" key="3">
    <source>
        <dbReference type="EMBL" id="RDX88396.1"/>
    </source>
</evidence>
<dbReference type="PANTHER" id="PTHR24559:SF430">
    <property type="entry name" value="RNA-DIRECTED DNA POLYMERASE"/>
    <property type="match status" value="1"/>
</dbReference>
<dbReference type="SUPFAM" id="SSF56672">
    <property type="entry name" value="DNA/RNA polymerases"/>
    <property type="match status" value="1"/>
</dbReference>
<dbReference type="PROSITE" id="PS50878">
    <property type="entry name" value="RT_POL"/>
    <property type="match status" value="1"/>
</dbReference>
<dbReference type="InterPro" id="IPR043502">
    <property type="entry name" value="DNA/RNA_pol_sf"/>
</dbReference>
<dbReference type="OrthoDB" id="101614at2759"/>
<dbReference type="EMBL" id="QJKJ01005950">
    <property type="protein sequence ID" value="RDX88396.1"/>
    <property type="molecule type" value="Genomic_DNA"/>
</dbReference>
<organism evidence="3 4">
    <name type="scientific">Mucuna pruriens</name>
    <name type="common">Velvet bean</name>
    <name type="synonym">Dolichos pruriens</name>
    <dbReference type="NCBI Taxonomy" id="157652"/>
    <lineage>
        <taxon>Eukaryota</taxon>
        <taxon>Viridiplantae</taxon>
        <taxon>Streptophyta</taxon>
        <taxon>Embryophyta</taxon>
        <taxon>Tracheophyta</taxon>
        <taxon>Spermatophyta</taxon>
        <taxon>Magnoliopsida</taxon>
        <taxon>eudicotyledons</taxon>
        <taxon>Gunneridae</taxon>
        <taxon>Pentapetalae</taxon>
        <taxon>rosids</taxon>
        <taxon>fabids</taxon>
        <taxon>Fabales</taxon>
        <taxon>Fabaceae</taxon>
        <taxon>Papilionoideae</taxon>
        <taxon>50 kb inversion clade</taxon>
        <taxon>NPAAA clade</taxon>
        <taxon>indigoferoid/millettioid clade</taxon>
        <taxon>Phaseoleae</taxon>
        <taxon>Mucuna</taxon>
    </lineage>
</organism>
<evidence type="ECO:0000256" key="1">
    <source>
        <dbReference type="SAM" id="MobiDB-lite"/>
    </source>
</evidence>
<feature type="non-terminal residue" evidence="3">
    <location>
        <position position="1"/>
    </location>
</feature>
<dbReference type="PANTHER" id="PTHR24559">
    <property type="entry name" value="TRANSPOSON TY3-I GAG-POL POLYPROTEIN"/>
    <property type="match status" value="1"/>
</dbReference>